<keyword evidence="1" id="KW-0732">Signal</keyword>
<comment type="caution">
    <text evidence="2">The sequence shown here is derived from an EMBL/GenBank/DDBJ whole genome shotgun (WGS) entry which is preliminary data.</text>
</comment>
<organism evidence="2 3">
    <name type="scientific">Streptomyces uncialis</name>
    <dbReference type="NCBI Taxonomy" id="1048205"/>
    <lineage>
        <taxon>Bacteria</taxon>
        <taxon>Bacillati</taxon>
        <taxon>Actinomycetota</taxon>
        <taxon>Actinomycetes</taxon>
        <taxon>Kitasatosporales</taxon>
        <taxon>Streptomycetaceae</taxon>
        <taxon>Streptomyces</taxon>
    </lineage>
</organism>
<evidence type="ECO:0000256" key="1">
    <source>
        <dbReference type="SAM" id="SignalP"/>
    </source>
</evidence>
<proteinExistence type="predicted"/>
<feature type="chain" id="PRO_5012298551" evidence="1">
    <location>
        <begin position="30"/>
        <end position="193"/>
    </location>
</feature>
<dbReference type="Gene3D" id="2.60.20.10">
    <property type="entry name" value="Crystallins"/>
    <property type="match status" value="1"/>
</dbReference>
<dbReference type="EMBL" id="LFBV01000005">
    <property type="protein sequence ID" value="OKH93148.1"/>
    <property type="molecule type" value="Genomic_DNA"/>
</dbReference>
<accession>A0A1Q4V5M3</accession>
<evidence type="ECO:0000313" key="3">
    <source>
        <dbReference type="Proteomes" id="UP000186455"/>
    </source>
</evidence>
<dbReference type="STRING" id="1048205.AB852_22120"/>
<dbReference type="Proteomes" id="UP000186455">
    <property type="component" value="Unassembled WGS sequence"/>
</dbReference>
<name>A0A1Q4V5M3_9ACTN</name>
<sequence>MKAPSIKSVFATGLLLGCTAIAVPAQAQAAEKPGDHCVANLSTGSNECFGTFRESIASATNGQVTDAPLTARAAVADRTLKTKLEGPQTAEASRAAAYVLSIEYQLSGYGGDSLVITAGTPCVRDGQRDFTVNDIRDINPWWNDRISSFDGYNTCDVNHYEHQVVNGGDTTGPRASMSSMGAMDNKTTGLTFG</sequence>
<reference evidence="2 3" key="1">
    <citation type="submission" date="2015-06" db="EMBL/GenBank/DDBJ databases">
        <title>Cloning and characterization of the uncialamcin biosynthetic gene cluster.</title>
        <authorList>
            <person name="Yan X."/>
            <person name="Huang T."/>
            <person name="Ge H."/>
            <person name="Shen B."/>
        </authorList>
    </citation>
    <scope>NUCLEOTIDE SEQUENCE [LARGE SCALE GENOMIC DNA]</scope>
    <source>
        <strain evidence="2 3">DCA2648</strain>
    </source>
</reference>
<dbReference type="RefSeq" id="WP_073791506.1">
    <property type="nucleotide sequence ID" value="NZ_JAPEPH010000002.1"/>
</dbReference>
<dbReference type="AlphaFoldDB" id="A0A1Q4V5M3"/>
<evidence type="ECO:0000313" key="2">
    <source>
        <dbReference type="EMBL" id="OKH93148.1"/>
    </source>
</evidence>
<protein>
    <submittedName>
        <fullName evidence="2">Uncharacterized protein</fullName>
    </submittedName>
</protein>
<dbReference type="PROSITE" id="PS51257">
    <property type="entry name" value="PROKAR_LIPOPROTEIN"/>
    <property type="match status" value="1"/>
</dbReference>
<gene>
    <name evidence="2" type="ORF">AB852_22120</name>
</gene>
<feature type="signal peptide" evidence="1">
    <location>
        <begin position="1"/>
        <end position="29"/>
    </location>
</feature>
<keyword evidence="3" id="KW-1185">Reference proteome</keyword>